<evidence type="ECO:0000313" key="1">
    <source>
        <dbReference type="EMBL" id="MBB4155719.1"/>
    </source>
</evidence>
<comment type="caution">
    <text evidence="1">The sequence shown here is derived from an EMBL/GenBank/DDBJ whole genome shotgun (WGS) entry which is preliminary data.</text>
</comment>
<organism evidence="1 2">
    <name type="scientific">Sphingomonas jinjuensis</name>
    <dbReference type="NCBI Taxonomy" id="535907"/>
    <lineage>
        <taxon>Bacteria</taxon>
        <taxon>Pseudomonadati</taxon>
        <taxon>Pseudomonadota</taxon>
        <taxon>Alphaproteobacteria</taxon>
        <taxon>Sphingomonadales</taxon>
        <taxon>Sphingomonadaceae</taxon>
        <taxon>Sphingomonas</taxon>
    </lineage>
</organism>
<reference evidence="1 2" key="1">
    <citation type="submission" date="2020-08" db="EMBL/GenBank/DDBJ databases">
        <title>Genomic Encyclopedia of Type Strains, Phase IV (KMG-IV): sequencing the most valuable type-strain genomes for metagenomic binning, comparative biology and taxonomic classification.</title>
        <authorList>
            <person name="Goeker M."/>
        </authorList>
    </citation>
    <scope>NUCLEOTIDE SEQUENCE [LARGE SCALE GENOMIC DNA]</scope>
    <source>
        <strain evidence="1 2">YC6723</strain>
    </source>
</reference>
<gene>
    <name evidence="1" type="ORF">GGQ80_003644</name>
</gene>
<dbReference type="AlphaFoldDB" id="A0A840FDN9"/>
<name>A0A840FDN9_9SPHN</name>
<protein>
    <submittedName>
        <fullName evidence="1">Uncharacterized protein</fullName>
    </submittedName>
</protein>
<dbReference type="Proteomes" id="UP000529795">
    <property type="component" value="Unassembled WGS sequence"/>
</dbReference>
<sequence length="356" mass="39534">MYFPPYLELVSMSVTPWAAMRIGHGFGDEKPRTNVLSWDGGRVLATQAKRGSRVDELPVRHLSRLGGEMHMSAIAALKILSPGIEDKAIVALVALRVCLPDWTQGDRPAPPVDIRHTTTLRSMARSLKWPLGSMHAMVARLIEDGLIARERRGLFIAPAAADRVIPYLEAVHDLTLRLAEDYHAAGGLRPSRRPGPCSLATLLAVALDIMLVPFETFGASLGDWTATKLWNSIAILSVRRIVLDPELSRRYAVGPPPDSERRAVPATRLREIAEVKLATAWRRLRALEEAGRISQRDGGWLIRTDQFLEKDLNATFRAGVVYYLRRLNELVAAGLNPANPPYFNGRPPWMGEEPLK</sequence>
<keyword evidence="2" id="KW-1185">Reference proteome</keyword>
<accession>A0A840FDN9</accession>
<dbReference type="EMBL" id="JACIEV010000021">
    <property type="protein sequence ID" value="MBB4155719.1"/>
    <property type="molecule type" value="Genomic_DNA"/>
</dbReference>
<proteinExistence type="predicted"/>
<evidence type="ECO:0000313" key="2">
    <source>
        <dbReference type="Proteomes" id="UP000529795"/>
    </source>
</evidence>